<name>A0A8H7AE92_9EURO</name>
<reference evidence="2" key="1">
    <citation type="submission" date="2020-02" db="EMBL/GenBank/DDBJ databases">
        <authorList>
            <person name="Palmer J.M."/>
        </authorList>
    </citation>
    <scope>NUCLEOTIDE SEQUENCE</scope>
    <source>
        <strain evidence="2">EPUS1.4</strain>
        <tissue evidence="2">Thallus</tissue>
    </source>
</reference>
<dbReference type="Proteomes" id="UP000606974">
    <property type="component" value="Unassembled WGS sequence"/>
</dbReference>
<protein>
    <submittedName>
        <fullName evidence="2">Uncharacterized protein</fullName>
    </submittedName>
</protein>
<evidence type="ECO:0000313" key="3">
    <source>
        <dbReference type="Proteomes" id="UP000606974"/>
    </source>
</evidence>
<evidence type="ECO:0000256" key="1">
    <source>
        <dbReference type="SAM" id="MobiDB-lite"/>
    </source>
</evidence>
<proteinExistence type="predicted"/>
<evidence type="ECO:0000313" key="2">
    <source>
        <dbReference type="EMBL" id="KAF7505516.1"/>
    </source>
</evidence>
<gene>
    <name evidence="2" type="ORF">GJ744_000678</name>
</gene>
<dbReference type="AlphaFoldDB" id="A0A8H7AE92"/>
<dbReference type="EMBL" id="JAACFV010000107">
    <property type="protein sequence ID" value="KAF7505516.1"/>
    <property type="molecule type" value="Genomic_DNA"/>
</dbReference>
<keyword evidence="3" id="KW-1185">Reference proteome</keyword>
<sequence length="104" mass="11702">MGAKSIVNSFSACEVLAPQIFTQFHFDPALQLPSSPRCYWLASLLCTPFKFLCIVHTRDEASGLVGLKRRSKNQDNRNITSQNISLPRRGCSGRRNRSEPLHIV</sequence>
<feature type="region of interest" description="Disordered" evidence="1">
    <location>
        <begin position="72"/>
        <end position="104"/>
    </location>
</feature>
<comment type="caution">
    <text evidence="2">The sequence shown here is derived from an EMBL/GenBank/DDBJ whole genome shotgun (WGS) entry which is preliminary data.</text>
</comment>
<accession>A0A8H7AE92</accession>
<feature type="compositionally biased region" description="Polar residues" evidence="1">
    <location>
        <begin position="76"/>
        <end position="85"/>
    </location>
</feature>
<organism evidence="2 3">
    <name type="scientific">Endocarpon pusillum</name>
    <dbReference type="NCBI Taxonomy" id="364733"/>
    <lineage>
        <taxon>Eukaryota</taxon>
        <taxon>Fungi</taxon>
        <taxon>Dikarya</taxon>
        <taxon>Ascomycota</taxon>
        <taxon>Pezizomycotina</taxon>
        <taxon>Eurotiomycetes</taxon>
        <taxon>Chaetothyriomycetidae</taxon>
        <taxon>Verrucariales</taxon>
        <taxon>Verrucariaceae</taxon>
        <taxon>Endocarpon</taxon>
    </lineage>
</organism>